<dbReference type="RefSeq" id="WP_123807480.1">
    <property type="nucleotide sequence ID" value="NZ_RKRK01000002.1"/>
</dbReference>
<dbReference type="InterPro" id="IPR004360">
    <property type="entry name" value="Glyas_Fos-R_dOase_dom"/>
</dbReference>
<dbReference type="Proteomes" id="UP000277108">
    <property type="component" value="Unassembled WGS sequence"/>
</dbReference>
<keyword evidence="4" id="KW-1185">Reference proteome</keyword>
<dbReference type="AlphaFoldDB" id="A0A3N5CFI6"/>
<sequence>MYLNHHVEIIVKDNKKSINFYQKILGLNLVFHETMKNESRNIDIAKLSLGDESSYSHIKLIEQPNAPQHKTGYNDINAISFRVPSNESLYYYAERLNQFDVVQYKLEKRNGHYVLPFRGPDHEELYLISNEQNIGLQTSIPADHSDINPIHQVSGLGPIYLTLSEPILTGSVLKELLQMKNSADYLIQGVEGKVHVFEMDGKGHGAEIHIITDTKTKTAHGVGMIDHFAIQVEAHDDFIALENRINEIKLPYEKVNAEQYESIFIRDMNKLLIEIVDNEPRE</sequence>
<reference evidence="3 4" key="1">
    <citation type="submission" date="2018-11" db="EMBL/GenBank/DDBJ databases">
        <title>Genomic Encyclopedia of Type Strains, Phase IV (KMG-IV): sequencing the most valuable type-strain genomes for metagenomic binning, comparative biology and taxonomic classification.</title>
        <authorList>
            <person name="Goeker M."/>
        </authorList>
    </citation>
    <scope>NUCLEOTIDE SEQUENCE [LARGE SCALE GENOMIC DNA]</scope>
    <source>
        <strain evidence="3 4">DSM 29158</strain>
    </source>
</reference>
<evidence type="ECO:0000313" key="3">
    <source>
        <dbReference type="EMBL" id="RPF57975.1"/>
    </source>
</evidence>
<gene>
    <name evidence="3" type="ORF">EDD62_0612</name>
</gene>
<dbReference type="PROSITE" id="PS00934">
    <property type="entry name" value="GLYOXALASE_I_1"/>
    <property type="match status" value="1"/>
</dbReference>
<dbReference type="InterPro" id="IPR052537">
    <property type="entry name" value="Extradiol_RC_dioxygenase"/>
</dbReference>
<dbReference type="PANTHER" id="PTHR36110">
    <property type="entry name" value="RING-CLEAVING DIOXYGENASE MHQE-RELATED"/>
    <property type="match status" value="1"/>
</dbReference>
<dbReference type="OrthoDB" id="2408010at2"/>
<dbReference type="EMBL" id="RKRK01000002">
    <property type="protein sequence ID" value="RPF57975.1"/>
    <property type="molecule type" value="Genomic_DNA"/>
</dbReference>
<dbReference type="Gene3D" id="3.10.180.10">
    <property type="entry name" value="2,3-Dihydroxybiphenyl 1,2-Dioxygenase, domain 1"/>
    <property type="match status" value="2"/>
</dbReference>
<dbReference type="SUPFAM" id="SSF54593">
    <property type="entry name" value="Glyoxalase/Bleomycin resistance protein/Dihydroxybiphenyl dioxygenase"/>
    <property type="match status" value="1"/>
</dbReference>
<evidence type="ECO:0000313" key="4">
    <source>
        <dbReference type="Proteomes" id="UP000277108"/>
    </source>
</evidence>
<dbReference type="InterPro" id="IPR018146">
    <property type="entry name" value="Glyoxalase_1_CS"/>
</dbReference>
<evidence type="ECO:0000256" key="1">
    <source>
        <dbReference type="ARBA" id="ARBA00022723"/>
    </source>
</evidence>
<dbReference type="InterPro" id="IPR037523">
    <property type="entry name" value="VOC_core"/>
</dbReference>
<proteinExistence type="predicted"/>
<dbReference type="GO" id="GO:0004462">
    <property type="term" value="F:lactoylglutathione lyase activity"/>
    <property type="evidence" value="ECO:0007669"/>
    <property type="project" value="InterPro"/>
</dbReference>
<dbReference type="GO" id="GO:0046872">
    <property type="term" value="F:metal ion binding"/>
    <property type="evidence" value="ECO:0007669"/>
    <property type="project" value="UniProtKB-KW"/>
</dbReference>
<dbReference type="PANTHER" id="PTHR36110:SF4">
    <property type="entry name" value="RING-CLEAVING DIOXYGENASE MHQA-RELATED"/>
    <property type="match status" value="1"/>
</dbReference>
<comment type="caution">
    <text evidence="3">The sequence shown here is derived from an EMBL/GenBank/DDBJ whole genome shotgun (WGS) entry which is preliminary data.</text>
</comment>
<name>A0A3N5CFI6_9BACL</name>
<protein>
    <submittedName>
        <fullName evidence="3">Glyoxalase family protein</fullName>
    </submittedName>
</protein>
<organism evidence="3 4">
    <name type="scientific">Abyssicoccus albus</name>
    <dbReference type="NCBI Taxonomy" id="1817405"/>
    <lineage>
        <taxon>Bacteria</taxon>
        <taxon>Bacillati</taxon>
        <taxon>Bacillota</taxon>
        <taxon>Bacilli</taxon>
        <taxon>Bacillales</taxon>
        <taxon>Abyssicoccaceae</taxon>
    </lineage>
</organism>
<accession>A0A3N5CFI6</accession>
<dbReference type="InterPro" id="IPR029068">
    <property type="entry name" value="Glyas_Bleomycin-R_OHBP_Dase"/>
</dbReference>
<feature type="domain" description="VOC" evidence="2">
    <location>
        <begin position="3"/>
        <end position="130"/>
    </location>
</feature>
<dbReference type="PROSITE" id="PS51819">
    <property type="entry name" value="VOC"/>
    <property type="match status" value="1"/>
</dbReference>
<evidence type="ECO:0000259" key="2">
    <source>
        <dbReference type="PROSITE" id="PS51819"/>
    </source>
</evidence>
<keyword evidence="1" id="KW-0479">Metal-binding</keyword>
<dbReference type="Pfam" id="PF00903">
    <property type="entry name" value="Glyoxalase"/>
    <property type="match status" value="1"/>
</dbReference>